<accession>A0ACB8G0C2</accession>
<evidence type="ECO:0000313" key="2">
    <source>
        <dbReference type="Proteomes" id="UP000827872"/>
    </source>
</evidence>
<keyword evidence="2" id="KW-1185">Reference proteome</keyword>
<dbReference type="Proteomes" id="UP000827872">
    <property type="component" value="Linkage Group LG02"/>
</dbReference>
<protein>
    <submittedName>
        <fullName evidence="1">Uncharacterized protein</fullName>
    </submittedName>
</protein>
<gene>
    <name evidence="1" type="ORF">K3G42_004930</name>
</gene>
<reference evidence="1" key="1">
    <citation type="submission" date="2021-08" db="EMBL/GenBank/DDBJ databases">
        <title>The first chromosome-level gecko genome reveals the dynamic sex chromosomes of Neotropical dwarf geckos (Sphaerodactylidae: Sphaerodactylus).</title>
        <authorList>
            <person name="Pinto B.J."/>
            <person name="Keating S.E."/>
            <person name="Gamble T."/>
        </authorList>
    </citation>
    <scope>NUCLEOTIDE SEQUENCE</scope>
    <source>
        <strain evidence="1">TG3544</strain>
    </source>
</reference>
<proteinExistence type="predicted"/>
<name>A0ACB8G0C2_9SAUR</name>
<evidence type="ECO:0000313" key="1">
    <source>
        <dbReference type="EMBL" id="KAH8012878.1"/>
    </source>
</evidence>
<organism evidence="1 2">
    <name type="scientific">Sphaerodactylus townsendi</name>
    <dbReference type="NCBI Taxonomy" id="933632"/>
    <lineage>
        <taxon>Eukaryota</taxon>
        <taxon>Metazoa</taxon>
        <taxon>Chordata</taxon>
        <taxon>Craniata</taxon>
        <taxon>Vertebrata</taxon>
        <taxon>Euteleostomi</taxon>
        <taxon>Lepidosauria</taxon>
        <taxon>Squamata</taxon>
        <taxon>Bifurcata</taxon>
        <taxon>Gekkota</taxon>
        <taxon>Sphaerodactylidae</taxon>
        <taxon>Sphaerodactylus</taxon>
    </lineage>
</organism>
<comment type="caution">
    <text evidence="1">The sequence shown here is derived from an EMBL/GenBank/DDBJ whole genome shotgun (WGS) entry which is preliminary data.</text>
</comment>
<sequence length="107" mass="12592">MHHMVRGGVKQAQQAHVVQKALRDKEEKRVYRVRQGHLAFLVFLGQMVPLAPKDHQDLRVRWGHLDHQAHLDHQDHKAARALLAFEDKWEIQEFLVLKEKPDPKESL</sequence>
<dbReference type="EMBL" id="CM037615">
    <property type="protein sequence ID" value="KAH8012878.1"/>
    <property type="molecule type" value="Genomic_DNA"/>
</dbReference>